<name>A0A8S1X2M5_9CILI</name>
<keyword evidence="2" id="KW-1185">Reference proteome</keyword>
<protein>
    <submittedName>
        <fullName evidence="1">Uncharacterized protein</fullName>
    </submittedName>
</protein>
<gene>
    <name evidence="1" type="ORF">PPENT_87.1.T1120100</name>
</gene>
<accession>A0A8S1X2M5</accession>
<comment type="caution">
    <text evidence="1">The sequence shown here is derived from an EMBL/GenBank/DDBJ whole genome shotgun (WGS) entry which is preliminary data.</text>
</comment>
<evidence type="ECO:0000313" key="1">
    <source>
        <dbReference type="EMBL" id="CAD8196384.1"/>
    </source>
</evidence>
<reference evidence="1" key="1">
    <citation type="submission" date="2021-01" db="EMBL/GenBank/DDBJ databases">
        <authorList>
            <consortium name="Genoscope - CEA"/>
            <person name="William W."/>
        </authorList>
    </citation>
    <scope>NUCLEOTIDE SEQUENCE</scope>
</reference>
<dbReference type="Proteomes" id="UP000689195">
    <property type="component" value="Unassembled WGS sequence"/>
</dbReference>
<dbReference type="EMBL" id="CAJJDO010000112">
    <property type="protein sequence ID" value="CAD8196384.1"/>
    <property type="molecule type" value="Genomic_DNA"/>
</dbReference>
<sequence>MQSRTNPIILILRYLNVQCKYFPFIKLQIYYSYFSHKECRLIKLKIRKNITIIPYFNLSICKQYFFFIPVITQFNQINPFKTINKQTIVKSKVILYQLQQFLNNIIVSPKLRCLACEE</sequence>
<dbReference type="AlphaFoldDB" id="A0A8S1X2M5"/>
<proteinExistence type="predicted"/>
<organism evidence="1 2">
    <name type="scientific">Paramecium pentaurelia</name>
    <dbReference type="NCBI Taxonomy" id="43138"/>
    <lineage>
        <taxon>Eukaryota</taxon>
        <taxon>Sar</taxon>
        <taxon>Alveolata</taxon>
        <taxon>Ciliophora</taxon>
        <taxon>Intramacronucleata</taxon>
        <taxon>Oligohymenophorea</taxon>
        <taxon>Peniculida</taxon>
        <taxon>Parameciidae</taxon>
        <taxon>Paramecium</taxon>
    </lineage>
</organism>
<evidence type="ECO:0000313" key="2">
    <source>
        <dbReference type="Proteomes" id="UP000689195"/>
    </source>
</evidence>